<reference evidence="3" key="1">
    <citation type="journal article" date="2019" name="Int. J. Syst. Evol. Microbiol.">
        <title>The Global Catalogue of Microorganisms (GCM) 10K type strain sequencing project: providing services to taxonomists for standard genome sequencing and annotation.</title>
        <authorList>
            <consortium name="The Broad Institute Genomics Platform"/>
            <consortium name="The Broad Institute Genome Sequencing Center for Infectious Disease"/>
            <person name="Wu L."/>
            <person name="Ma J."/>
        </authorList>
    </citation>
    <scope>NUCLEOTIDE SEQUENCE [LARGE SCALE GENOMIC DNA]</scope>
    <source>
        <strain evidence="3">CGMCC 1.15809</strain>
    </source>
</reference>
<comment type="caution">
    <text evidence="2">The sequence shown here is derived from an EMBL/GenBank/DDBJ whole genome shotgun (WGS) entry which is preliminary data.</text>
</comment>
<dbReference type="EMBL" id="JBHSPW010000004">
    <property type="protein sequence ID" value="MFC5893319.1"/>
    <property type="molecule type" value="Genomic_DNA"/>
</dbReference>
<accession>A0ABW1FK66</accession>
<evidence type="ECO:0000256" key="1">
    <source>
        <dbReference type="SAM" id="MobiDB-lite"/>
    </source>
</evidence>
<dbReference type="RefSeq" id="WP_345079945.1">
    <property type="nucleotide sequence ID" value="NZ_BAAAWG010000004.1"/>
</dbReference>
<evidence type="ECO:0000313" key="3">
    <source>
        <dbReference type="Proteomes" id="UP001596241"/>
    </source>
</evidence>
<name>A0ABW1FK66_9ACTN</name>
<sequence>MPEVSGGRRPEGPHGAPRTEAWRRTAGEPLWLRAGGYAVDVRDERLGRIMGREGPYVQLRPAGGGREWDCPPEQLREPVLREELWARVAEVNQASRLP</sequence>
<feature type="region of interest" description="Disordered" evidence="1">
    <location>
        <begin position="1"/>
        <end position="25"/>
    </location>
</feature>
<evidence type="ECO:0008006" key="4">
    <source>
        <dbReference type="Google" id="ProtNLM"/>
    </source>
</evidence>
<keyword evidence="3" id="KW-1185">Reference proteome</keyword>
<evidence type="ECO:0000313" key="2">
    <source>
        <dbReference type="EMBL" id="MFC5893319.1"/>
    </source>
</evidence>
<organism evidence="2 3">
    <name type="scientific">Streptomyces ramulosus</name>
    <dbReference type="NCBI Taxonomy" id="47762"/>
    <lineage>
        <taxon>Bacteria</taxon>
        <taxon>Bacillati</taxon>
        <taxon>Actinomycetota</taxon>
        <taxon>Actinomycetes</taxon>
        <taxon>Kitasatosporales</taxon>
        <taxon>Streptomycetaceae</taxon>
        <taxon>Streptomyces</taxon>
    </lineage>
</organism>
<proteinExistence type="predicted"/>
<dbReference type="Proteomes" id="UP001596241">
    <property type="component" value="Unassembled WGS sequence"/>
</dbReference>
<gene>
    <name evidence="2" type="ORF">ACFP3M_10890</name>
</gene>
<feature type="compositionally biased region" description="Basic and acidic residues" evidence="1">
    <location>
        <begin position="1"/>
        <end position="12"/>
    </location>
</feature>
<protein>
    <recommendedName>
        <fullName evidence="4">Secreted protein</fullName>
    </recommendedName>
</protein>